<gene>
    <name evidence="2" type="ORF">OHM77_09445</name>
</gene>
<dbReference type="KEGG" id="npv:OHM77_09445"/>
<keyword evidence="1" id="KW-0732">Signal</keyword>
<protein>
    <recommendedName>
        <fullName evidence="3">DUF3060 domain-containing protein</fullName>
    </recommendedName>
</protein>
<reference evidence="2" key="1">
    <citation type="journal article" date="2023" name="Nat. Microbiol.">
        <title>Enrichment and characterization of a nitric oxide-reducing microbial community in a continuous bioreactor.</title>
        <authorList>
            <person name="Garrido-Amador P."/>
            <person name="Stortenbeker N."/>
            <person name="Wessels H.J.C.T."/>
            <person name="Speth D.R."/>
            <person name="Garcia-Heredia I."/>
            <person name="Kartal B."/>
        </authorList>
    </citation>
    <scope>NUCLEOTIDE SEQUENCE</scope>
    <source>
        <strain evidence="2">MAG1</strain>
    </source>
</reference>
<dbReference type="Proteomes" id="UP001234916">
    <property type="component" value="Chromosome"/>
</dbReference>
<accession>A0AA49FJL9</accession>
<name>A0AA49FJL9_9PROT</name>
<feature type="chain" id="PRO_5041464394" description="DUF3060 domain-containing protein" evidence="1">
    <location>
        <begin position="22"/>
        <end position="132"/>
    </location>
</feature>
<dbReference type="EMBL" id="CP107246">
    <property type="protein sequence ID" value="WIM04922.1"/>
    <property type="molecule type" value="Genomic_DNA"/>
</dbReference>
<evidence type="ECO:0000256" key="1">
    <source>
        <dbReference type="SAM" id="SignalP"/>
    </source>
</evidence>
<dbReference type="AlphaFoldDB" id="A0AA49FJL9"/>
<proteinExistence type="predicted"/>
<evidence type="ECO:0008006" key="3">
    <source>
        <dbReference type="Google" id="ProtNLM"/>
    </source>
</evidence>
<feature type="signal peptide" evidence="1">
    <location>
        <begin position="1"/>
        <end position="21"/>
    </location>
</feature>
<organism evidence="2">
    <name type="scientific">Candidatus Nitricoxidivorans perseverans</name>
    <dbReference type="NCBI Taxonomy" id="2975601"/>
    <lineage>
        <taxon>Bacteria</taxon>
        <taxon>Pseudomonadati</taxon>
        <taxon>Pseudomonadota</taxon>
        <taxon>Betaproteobacteria</taxon>
        <taxon>Nitrosomonadales</taxon>
        <taxon>Sterolibacteriaceae</taxon>
        <taxon>Candidatus Nitricoxidivorans</taxon>
    </lineage>
</organism>
<sequence>MKTVFPVAAAALFLAALPSAAQVRVQAGGASVNVGGDGGVSVRSGSDTNINVRAKDMTAIATEGNTVSNSVGGIGEGVDIQGVAVINGRVYIDNKEIPPKVTRYKSPRTGEVYIIRRKGGSVEVTTEAEAKK</sequence>
<evidence type="ECO:0000313" key="2">
    <source>
        <dbReference type="EMBL" id="WIM04922.1"/>
    </source>
</evidence>